<evidence type="ECO:0000256" key="5">
    <source>
        <dbReference type="ARBA" id="ARBA00022741"/>
    </source>
</evidence>
<dbReference type="PANTHER" id="PTHR43065">
    <property type="entry name" value="SENSOR HISTIDINE KINASE"/>
    <property type="match status" value="1"/>
</dbReference>
<dbReference type="InterPro" id="IPR000700">
    <property type="entry name" value="PAS-assoc_C"/>
</dbReference>
<dbReference type="Gene3D" id="3.30.565.10">
    <property type="entry name" value="Histidine kinase-like ATPase, C-terminal domain"/>
    <property type="match status" value="1"/>
</dbReference>
<dbReference type="Pfam" id="PF02518">
    <property type="entry name" value="HATPase_c"/>
    <property type="match status" value="1"/>
</dbReference>
<dbReference type="SMART" id="SM00086">
    <property type="entry name" value="PAC"/>
    <property type="match status" value="1"/>
</dbReference>
<comment type="catalytic activity">
    <reaction evidence="1">
        <text>ATP + protein L-histidine = ADP + protein N-phospho-L-histidine.</text>
        <dbReference type="EC" id="2.7.13.3"/>
    </reaction>
</comment>
<dbReference type="InterPro" id="IPR001610">
    <property type="entry name" value="PAC"/>
</dbReference>
<sequence>MKIAIFAVANAVAARLNRLLGPGLAPWSVRSWAPSLAPLRDPRRGIAVNAAEPLLHVSSVTRVDPTGRAGVASRVTRRTDARVGPRMGPFTRAWRAVFTREPTSAIPDVSHVFAALEHAPVAAIIVDQQGRIARANAQTERLFQYRRCDLAGLPAELLVPHLLSTAHERPHPLCVPEVSDAHEAVRTREIHAKRRDGTLFPAEVVASEVRDGDCVATLAFITDRTERYELKRDRQELAHLTRVSTLGELAGSLAHELNQPLTAILSNVQAAQRFIDLDPPDLAEVREILKDIVDDSCRASEVIRRIRAFVKKDELELVRLDVGDVLRDVMQLVHSDAIVRGVHLSVDIDDALPRVRGDKIQLQQVVLNLVINAFDAVSDGDTLERGVTAFAGLDRDGNVRVAIRDRGPGIAADRLERIFKPFVTSKAHGMGLGLSISRSIVEMHRGRLWAENNADKGMTFYVVLPPWSMPETA</sequence>
<gene>
    <name evidence="11" type="primary">sasA_19</name>
    <name evidence="11" type="ORF">LMG29542_04350</name>
</gene>
<dbReference type="SUPFAM" id="SSF47384">
    <property type="entry name" value="Homodimeric domain of signal transducing histidine kinase"/>
    <property type="match status" value="1"/>
</dbReference>
<dbReference type="EC" id="2.7.13.3" evidence="2"/>
<feature type="domain" description="Histidine kinase" evidence="9">
    <location>
        <begin position="252"/>
        <end position="468"/>
    </location>
</feature>
<dbReference type="InterPro" id="IPR036097">
    <property type="entry name" value="HisK_dim/P_sf"/>
</dbReference>
<protein>
    <recommendedName>
        <fullName evidence="2">histidine kinase</fullName>
        <ecNumber evidence="2">2.7.13.3</ecNumber>
    </recommendedName>
</protein>
<dbReference type="Pfam" id="PF13426">
    <property type="entry name" value="PAS_9"/>
    <property type="match status" value="1"/>
</dbReference>
<dbReference type="SMART" id="SM00387">
    <property type="entry name" value="HATPase_c"/>
    <property type="match status" value="1"/>
</dbReference>
<proteinExistence type="predicted"/>
<dbReference type="Gene3D" id="1.10.287.130">
    <property type="match status" value="1"/>
</dbReference>
<accession>A0A6J5E7D3</accession>
<evidence type="ECO:0000259" key="9">
    <source>
        <dbReference type="PROSITE" id="PS50109"/>
    </source>
</evidence>
<dbReference type="PRINTS" id="PR00344">
    <property type="entry name" value="BCTRLSENSOR"/>
</dbReference>
<name>A0A6J5E7D3_9BURK</name>
<evidence type="ECO:0000256" key="2">
    <source>
        <dbReference type="ARBA" id="ARBA00012438"/>
    </source>
</evidence>
<keyword evidence="6 11" id="KW-0418">Kinase</keyword>
<dbReference type="InterPro" id="IPR036890">
    <property type="entry name" value="HATPase_C_sf"/>
</dbReference>
<dbReference type="PROSITE" id="PS50109">
    <property type="entry name" value="HIS_KIN"/>
    <property type="match status" value="1"/>
</dbReference>
<dbReference type="Gene3D" id="3.30.450.20">
    <property type="entry name" value="PAS domain"/>
    <property type="match status" value="1"/>
</dbReference>
<dbReference type="GO" id="GO:0000155">
    <property type="term" value="F:phosphorelay sensor kinase activity"/>
    <property type="evidence" value="ECO:0007669"/>
    <property type="project" value="InterPro"/>
</dbReference>
<dbReference type="NCBIfam" id="TIGR00229">
    <property type="entry name" value="sensory_box"/>
    <property type="match status" value="1"/>
</dbReference>
<dbReference type="SUPFAM" id="SSF55785">
    <property type="entry name" value="PYP-like sensor domain (PAS domain)"/>
    <property type="match status" value="1"/>
</dbReference>
<dbReference type="Proteomes" id="UP000494363">
    <property type="component" value="Unassembled WGS sequence"/>
</dbReference>
<keyword evidence="12" id="KW-1185">Reference proteome</keyword>
<dbReference type="SUPFAM" id="SSF55874">
    <property type="entry name" value="ATPase domain of HSP90 chaperone/DNA topoisomerase II/histidine kinase"/>
    <property type="match status" value="1"/>
</dbReference>
<evidence type="ECO:0000313" key="12">
    <source>
        <dbReference type="Proteomes" id="UP000494363"/>
    </source>
</evidence>
<feature type="domain" description="PAC" evidence="10">
    <location>
        <begin position="186"/>
        <end position="236"/>
    </location>
</feature>
<dbReference type="SMART" id="SM00388">
    <property type="entry name" value="HisKA"/>
    <property type="match status" value="1"/>
</dbReference>
<evidence type="ECO:0000259" key="10">
    <source>
        <dbReference type="PROSITE" id="PS50113"/>
    </source>
</evidence>
<dbReference type="GO" id="GO:0005524">
    <property type="term" value="F:ATP binding"/>
    <property type="evidence" value="ECO:0007669"/>
    <property type="project" value="UniProtKB-KW"/>
</dbReference>
<dbReference type="CDD" id="cd00130">
    <property type="entry name" value="PAS"/>
    <property type="match status" value="1"/>
</dbReference>
<dbReference type="AlphaFoldDB" id="A0A6J5E7D3"/>
<reference evidence="11 12" key="1">
    <citation type="submission" date="2020-04" db="EMBL/GenBank/DDBJ databases">
        <authorList>
            <person name="De Canck E."/>
        </authorList>
    </citation>
    <scope>NUCLEOTIDE SEQUENCE [LARGE SCALE GENOMIC DNA]</scope>
    <source>
        <strain evidence="11 12">LMG 29542</strain>
    </source>
</reference>
<evidence type="ECO:0000313" key="11">
    <source>
        <dbReference type="EMBL" id="CAB3762410.1"/>
    </source>
</evidence>
<dbReference type="InterPro" id="IPR003594">
    <property type="entry name" value="HATPase_dom"/>
</dbReference>
<dbReference type="InterPro" id="IPR000014">
    <property type="entry name" value="PAS"/>
</dbReference>
<keyword evidence="5" id="KW-0547">Nucleotide-binding</keyword>
<dbReference type="InterPro" id="IPR003661">
    <property type="entry name" value="HisK_dim/P_dom"/>
</dbReference>
<dbReference type="InterPro" id="IPR035965">
    <property type="entry name" value="PAS-like_dom_sf"/>
</dbReference>
<dbReference type="InterPro" id="IPR004358">
    <property type="entry name" value="Sig_transdc_His_kin-like_C"/>
</dbReference>
<evidence type="ECO:0000256" key="6">
    <source>
        <dbReference type="ARBA" id="ARBA00022777"/>
    </source>
</evidence>
<dbReference type="Pfam" id="PF00512">
    <property type="entry name" value="HisKA"/>
    <property type="match status" value="1"/>
</dbReference>
<evidence type="ECO:0000256" key="8">
    <source>
        <dbReference type="ARBA" id="ARBA00023012"/>
    </source>
</evidence>
<keyword evidence="3" id="KW-0597">Phosphoprotein</keyword>
<evidence type="ECO:0000256" key="3">
    <source>
        <dbReference type="ARBA" id="ARBA00022553"/>
    </source>
</evidence>
<evidence type="ECO:0000256" key="7">
    <source>
        <dbReference type="ARBA" id="ARBA00022840"/>
    </source>
</evidence>
<dbReference type="CDD" id="cd00082">
    <property type="entry name" value="HisKA"/>
    <property type="match status" value="1"/>
</dbReference>
<dbReference type="SMART" id="SM00091">
    <property type="entry name" value="PAS"/>
    <property type="match status" value="1"/>
</dbReference>
<evidence type="ECO:0000256" key="4">
    <source>
        <dbReference type="ARBA" id="ARBA00022679"/>
    </source>
</evidence>
<dbReference type="EMBL" id="CADIKH010000020">
    <property type="protein sequence ID" value="CAB3762410.1"/>
    <property type="molecule type" value="Genomic_DNA"/>
</dbReference>
<organism evidence="11 12">
    <name type="scientific">Paraburkholderia humisilvae</name>
    <dbReference type="NCBI Taxonomy" id="627669"/>
    <lineage>
        <taxon>Bacteria</taxon>
        <taxon>Pseudomonadati</taxon>
        <taxon>Pseudomonadota</taxon>
        <taxon>Betaproteobacteria</taxon>
        <taxon>Burkholderiales</taxon>
        <taxon>Burkholderiaceae</taxon>
        <taxon>Paraburkholderia</taxon>
    </lineage>
</organism>
<evidence type="ECO:0000256" key="1">
    <source>
        <dbReference type="ARBA" id="ARBA00000085"/>
    </source>
</evidence>
<dbReference type="PANTHER" id="PTHR43065:SF10">
    <property type="entry name" value="PEROXIDE STRESS-ACTIVATED HISTIDINE KINASE MAK3"/>
    <property type="match status" value="1"/>
</dbReference>
<dbReference type="InterPro" id="IPR005467">
    <property type="entry name" value="His_kinase_dom"/>
</dbReference>
<keyword evidence="4 11" id="KW-0808">Transferase</keyword>
<dbReference type="PROSITE" id="PS50113">
    <property type="entry name" value="PAC"/>
    <property type="match status" value="1"/>
</dbReference>
<dbReference type="RefSeq" id="WP_377692253.1">
    <property type="nucleotide sequence ID" value="NZ_JBHLTK010000050.1"/>
</dbReference>
<keyword evidence="8" id="KW-0902">Two-component regulatory system</keyword>
<keyword evidence="7" id="KW-0067">ATP-binding</keyword>